<comment type="caution">
    <text evidence="6">The sequence shown here is derived from an EMBL/GenBank/DDBJ whole genome shotgun (WGS) entry which is preliminary data.</text>
</comment>
<name>A0A428WXT8_AMYBA</name>
<dbReference type="Proteomes" id="UP000286716">
    <property type="component" value="Unassembled WGS sequence"/>
</dbReference>
<comment type="similarity">
    <text evidence="1">Belongs to the peptidase S33 family.</text>
</comment>
<evidence type="ECO:0000256" key="2">
    <source>
        <dbReference type="ARBA" id="ARBA00022729"/>
    </source>
</evidence>
<protein>
    <submittedName>
        <fullName evidence="6">Alpha/beta hydrolase</fullName>
    </submittedName>
</protein>
<dbReference type="PANTHER" id="PTHR43248:SF29">
    <property type="entry name" value="TRIPEPTIDYL AMINOPEPTIDASE"/>
    <property type="match status" value="1"/>
</dbReference>
<dbReference type="OrthoDB" id="4447445at2"/>
<dbReference type="SUPFAM" id="SSF53474">
    <property type="entry name" value="alpha/beta-Hydrolases"/>
    <property type="match status" value="1"/>
</dbReference>
<feature type="signal peptide" evidence="4">
    <location>
        <begin position="1"/>
        <end position="21"/>
    </location>
</feature>
<evidence type="ECO:0000256" key="3">
    <source>
        <dbReference type="ARBA" id="ARBA00022801"/>
    </source>
</evidence>
<dbReference type="AlphaFoldDB" id="A0A428WXT8"/>
<accession>A0A428WXT8</accession>
<dbReference type="Pfam" id="PF08386">
    <property type="entry name" value="Abhydrolase_4"/>
    <property type="match status" value="1"/>
</dbReference>
<evidence type="ECO:0000259" key="5">
    <source>
        <dbReference type="Pfam" id="PF08386"/>
    </source>
</evidence>
<feature type="domain" description="Peptidase S33 tripeptidyl aminopeptidase-like C-terminal" evidence="5">
    <location>
        <begin position="363"/>
        <end position="464"/>
    </location>
</feature>
<keyword evidence="2 4" id="KW-0732">Signal</keyword>
<dbReference type="InterPro" id="IPR013595">
    <property type="entry name" value="Pept_S33_TAP-like_C"/>
</dbReference>
<evidence type="ECO:0000313" key="7">
    <source>
        <dbReference type="Proteomes" id="UP000286716"/>
    </source>
</evidence>
<organism evidence="6 7">
    <name type="scientific">Amycolatopsis balhimycina DSM 5908</name>
    <dbReference type="NCBI Taxonomy" id="1081091"/>
    <lineage>
        <taxon>Bacteria</taxon>
        <taxon>Bacillati</taxon>
        <taxon>Actinomycetota</taxon>
        <taxon>Actinomycetes</taxon>
        <taxon>Pseudonocardiales</taxon>
        <taxon>Pseudonocardiaceae</taxon>
        <taxon>Amycolatopsis</taxon>
    </lineage>
</organism>
<dbReference type="RefSeq" id="WP_026469159.1">
    <property type="nucleotide sequence ID" value="NZ_QHHU01000008.1"/>
</dbReference>
<gene>
    <name evidence="6" type="ORF">DMA12_08010</name>
</gene>
<evidence type="ECO:0000256" key="1">
    <source>
        <dbReference type="ARBA" id="ARBA00010088"/>
    </source>
</evidence>
<evidence type="ECO:0000256" key="4">
    <source>
        <dbReference type="SAM" id="SignalP"/>
    </source>
</evidence>
<sequence length="472" mass="50323">MRKTLVLLAFLPLLGGVPAHAAQPSLKWTTPCPGYGLSPSPTAGLECATLRVPLDYAHPERTIELTLSRHAGTPGKRRGVLLMNPGGPGSPGLAMPAQLLQRMGGSGLPDAYDVIGFDPRGTTYSTPVTCGMTTSEERGAVLGPYANGPADVAATAAKARAVAEKCGQASTKDLLPHMTTANTARDLDRIREALGEKKISYYGVSYGSYLGAAYASMFPGRGDRIVLDSVLGPRGLDVRGNQRFAEGFDDRFPDFAAWAAQRDDVYHLGRTPAAVTARFFELAAVRGPEFRSDTWNGLYDDARFPALAAEWAGTARAENNTVGPLDGDNHAALQLQVICNDANWPEQVGYYQRAVERERAPHPMFGPAAANVNPCAFWPVERAEPPVRVGGPGPANVLLVQNLRDPATPLSGARETRKAFGARARMVTVDAGGHGVFTRENACGNEVVLRYLRDGVFPAADGSCQPGLSSRR</sequence>
<dbReference type="EMBL" id="QHHU01000008">
    <property type="protein sequence ID" value="RSM47898.1"/>
    <property type="molecule type" value="Genomic_DNA"/>
</dbReference>
<dbReference type="InterPro" id="IPR051601">
    <property type="entry name" value="Serine_prot/Carboxylest_S33"/>
</dbReference>
<evidence type="ECO:0000313" key="6">
    <source>
        <dbReference type="EMBL" id="RSM47898.1"/>
    </source>
</evidence>
<dbReference type="PANTHER" id="PTHR43248">
    <property type="entry name" value="2-SUCCINYL-6-HYDROXY-2,4-CYCLOHEXADIENE-1-CARBOXYLATE SYNTHASE"/>
    <property type="match status" value="1"/>
</dbReference>
<dbReference type="GO" id="GO:0016787">
    <property type="term" value="F:hydrolase activity"/>
    <property type="evidence" value="ECO:0007669"/>
    <property type="project" value="UniProtKB-KW"/>
</dbReference>
<dbReference type="InterPro" id="IPR029058">
    <property type="entry name" value="AB_hydrolase_fold"/>
</dbReference>
<feature type="chain" id="PRO_5019076162" evidence="4">
    <location>
        <begin position="22"/>
        <end position="472"/>
    </location>
</feature>
<reference evidence="6 7" key="1">
    <citation type="submission" date="2018-05" db="EMBL/GenBank/DDBJ databases">
        <title>Evolution of GPA BGCs.</title>
        <authorList>
            <person name="Waglechner N."/>
            <person name="Wright G.D."/>
        </authorList>
    </citation>
    <scope>NUCLEOTIDE SEQUENCE [LARGE SCALE GENOMIC DNA]</scope>
    <source>
        <strain evidence="6 7">DSM 5908</strain>
    </source>
</reference>
<dbReference type="Gene3D" id="3.40.50.1820">
    <property type="entry name" value="alpha/beta hydrolase"/>
    <property type="match status" value="1"/>
</dbReference>
<keyword evidence="3 6" id="KW-0378">Hydrolase</keyword>
<keyword evidence="7" id="KW-1185">Reference proteome</keyword>
<proteinExistence type="inferred from homology"/>